<accession>A0A8X6VXJ9</accession>
<evidence type="ECO:0000313" key="1">
    <source>
        <dbReference type="EMBL" id="GFY24299.1"/>
    </source>
</evidence>
<gene>
    <name evidence="1" type="ORF">TNCV_1013481</name>
</gene>
<dbReference type="AlphaFoldDB" id="A0A8X6VXJ9"/>
<sequence>MENNNYDITKKNLKDTRGLVIMWTLEHRIRIASPNVTEDPPADACKICRDNKFSRGCDFNQDTQSLHLKTFRVEELISVKSLEAQSPFGEMWQFG</sequence>
<reference evidence="1" key="1">
    <citation type="submission" date="2020-08" db="EMBL/GenBank/DDBJ databases">
        <title>Multicomponent nature underlies the extraordinary mechanical properties of spider dragline silk.</title>
        <authorList>
            <person name="Kono N."/>
            <person name="Nakamura H."/>
            <person name="Mori M."/>
            <person name="Yoshida Y."/>
            <person name="Ohtoshi R."/>
            <person name="Malay A.D."/>
            <person name="Moran D.A.P."/>
            <person name="Tomita M."/>
            <person name="Numata K."/>
            <person name="Arakawa K."/>
        </authorList>
    </citation>
    <scope>NUCLEOTIDE SEQUENCE</scope>
</reference>
<name>A0A8X6VXJ9_TRICX</name>
<protein>
    <submittedName>
        <fullName evidence="1">Uncharacterized protein</fullName>
    </submittedName>
</protein>
<proteinExistence type="predicted"/>
<keyword evidence="2" id="KW-1185">Reference proteome</keyword>
<comment type="caution">
    <text evidence="1">The sequence shown here is derived from an EMBL/GenBank/DDBJ whole genome shotgun (WGS) entry which is preliminary data.</text>
</comment>
<dbReference type="EMBL" id="BMAU01021369">
    <property type="protein sequence ID" value="GFY24299.1"/>
    <property type="molecule type" value="Genomic_DNA"/>
</dbReference>
<dbReference type="Proteomes" id="UP000887159">
    <property type="component" value="Unassembled WGS sequence"/>
</dbReference>
<organism evidence="1 2">
    <name type="scientific">Trichonephila clavipes</name>
    <name type="common">Golden silk orbweaver</name>
    <name type="synonym">Nephila clavipes</name>
    <dbReference type="NCBI Taxonomy" id="2585209"/>
    <lineage>
        <taxon>Eukaryota</taxon>
        <taxon>Metazoa</taxon>
        <taxon>Ecdysozoa</taxon>
        <taxon>Arthropoda</taxon>
        <taxon>Chelicerata</taxon>
        <taxon>Arachnida</taxon>
        <taxon>Araneae</taxon>
        <taxon>Araneomorphae</taxon>
        <taxon>Entelegynae</taxon>
        <taxon>Araneoidea</taxon>
        <taxon>Nephilidae</taxon>
        <taxon>Trichonephila</taxon>
    </lineage>
</organism>
<evidence type="ECO:0000313" key="2">
    <source>
        <dbReference type="Proteomes" id="UP000887159"/>
    </source>
</evidence>